<dbReference type="Pfam" id="PF00270">
    <property type="entry name" value="DEAD"/>
    <property type="match status" value="1"/>
</dbReference>
<evidence type="ECO:0000256" key="5">
    <source>
        <dbReference type="ARBA" id="ARBA00023125"/>
    </source>
</evidence>
<dbReference type="SMART" id="SM00490">
    <property type="entry name" value="HELICc"/>
    <property type="match status" value="1"/>
</dbReference>
<evidence type="ECO:0000259" key="10">
    <source>
        <dbReference type="PROSITE" id="PS51194"/>
    </source>
</evidence>
<dbReference type="GO" id="GO:0003677">
    <property type="term" value="F:DNA binding"/>
    <property type="evidence" value="ECO:0007669"/>
    <property type="project" value="UniProtKB-KW"/>
</dbReference>
<dbReference type="InterPro" id="IPR000836">
    <property type="entry name" value="PRTase_dom"/>
</dbReference>
<evidence type="ECO:0000256" key="1">
    <source>
        <dbReference type="ARBA" id="ARBA00005446"/>
    </source>
</evidence>
<evidence type="ECO:0000256" key="4">
    <source>
        <dbReference type="ARBA" id="ARBA00022840"/>
    </source>
</evidence>
<dbReference type="SMART" id="SM00487">
    <property type="entry name" value="DEXDc"/>
    <property type="match status" value="1"/>
</dbReference>
<name>A0A541BM60_9NOCA</name>
<dbReference type="InterPro" id="IPR002464">
    <property type="entry name" value="DNA/RNA_helicase_DEAH_CS"/>
</dbReference>
<dbReference type="OrthoDB" id="9760034at2"/>
<evidence type="ECO:0000256" key="6">
    <source>
        <dbReference type="ARBA" id="ARBA00023235"/>
    </source>
</evidence>
<dbReference type="EMBL" id="VIGH01000003">
    <property type="protein sequence ID" value="TQF73416.1"/>
    <property type="molecule type" value="Genomic_DNA"/>
</dbReference>
<evidence type="ECO:0000313" key="11">
    <source>
        <dbReference type="EMBL" id="TQF73416.1"/>
    </source>
</evidence>
<dbReference type="GO" id="GO:0043590">
    <property type="term" value="C:bacterial nucleoid"/>
    <property type="evidence" value="ECO:0007669"/>
    <property type="project" value="TreeGrafter"/>
</dbReference>
<evidence type="ECO:0000259" key="9">
    <source>
        <dbReference type="PROSITE" id="PS51192"/>
    </source>
</evidence>
<dbReference type="PANTHER" id="PTHR13710:SF105">
    <property type="entry name" value="ATP-DEPENDENT DNA HELICASE Q1"/>
    <property type="match status" value="1"/>
</dbReference>
<comment type="similarity">
    <text evidence="1">Belongs to the helicase family. RecQ subfamily.</text>
</comment>
<evidence type="ECO:0000256" key="3">
    <source>
        <dbReference type="ARBA" id="ARBA00022801"/>
    </source>
</evidence>
<dbReference type="PROSITE" id="PS51194">
    <property type="entry name" value="HELICASE_CTER"/>
    <property type="match status" value="1"/>
</dbReference>
<dbReference type="PROSITE" id="PS00690">
    <property type="entry name" value="DEAH_ATP_HELICASE"/>
    <property type="match status" value="1"/>
</dbReference>
<dbReference type="EC" id="5.6.2.4" evidence="8"/>
<dbReference type="GO" id="GO:0005524">
    <property type="term" value="F:ATP binding"/>
    <property type="evidence" value="ECO:0007669"/>
    <property type="project" value="UniProtKB-KW"/>
</dbReference>
<proteinExistence type="inferred from homology"/>
<sequence length="701" mass="76147">MSTDVKDQAELRGEAEELLRELAGPQARLREDQWTAIEALVVQRRRALVVQRTGWGKSAVYFISAKLLRARGHGPTVIVSPLLALMRNQVASAERAGVRAATINSGNVTEWDEIHRQVADGEVDVLLVSPERLNNPDFRDQVLPSLAADAGLVVVDEAHCVSDWGHDFRPDYRRIRTLIGELGDGIPVLATTATANDRVVADVSAQLGVGGGETLVLRGGLERESLRLSVVHIDEATKRAAWLGQQLNSLPGSGIIYTLTVSAARDLAGLLTDQGHRVAAYTGQTDPAERESLEADLLGNRVKALVATSALGMGFDKPDLGFVVHLGAPSSPISYYQQVGRAGRSTDRAEVVLLPGHEDRQIWSYFASVAFPREHVVRRVIEVLDTERPQSTQALEPLVELNRSRLEMVLKVLDVDGAVKRVRGGWIGTGQPWEYDAPRYERLEQARQSEQQAMVDYQRTTMCRMEFLRRQLDDPELSDTPQPCGRCDNCTGEALSGEVDAGAVEQARARLDRPGIDLAPRKQWPTGLAKLGVALSGRITDGPEPGRVLGRLSDLGWGQRLRTLFDAPDAPVPDAVVDACISVLAAWDWERRPVAVMSLESVSRPQLVSSLRQRLAQVGRLTDLGTLSRTPGHPPVSAANSAYRVAGLAGAWLAPDLTEVDGPILLLDDLADTGWTLTMAARELRAAGAATVLPFALASIN</sequence>
<evidence type="ECO:0000256" key="7">
    <source>
        <dbReference type="ARBA" id="ARBA00034617"/>
    </source>
</evidence>
<protein>
    <recommendedName>
        <fullName evidence="8">DNA 3'-5' helicase</fullName>
        <ecNumber evidence="8">5.6.2.4</ecNumber>
    </recommendedName>
</protein>
<dbReference type="GO" id="GO:0006281">
    <property type="term" value="P:DNA repair"/>
    <property type="evidence" value="ECO:0007669"/>
    <property type="project" value="TreeGrafter"/>
</dbReference>
<organism evidence="11 12">
    <name type="scientific">Rhodococcus spelaei</name>
    <dbReference type="NCBI Taxonomy" id="2546320"/>
    <lineage>
        <taxon>Bacteria</taxon>
        <taxon>Bacillati</taxon>
        <taxon>Actinomycetota</taxon>
        <taxon>Actinomycetes</taxon>
        <taxon>Mycobacteriales</taxon>
        <taxon>Nocardiaceae</taxon>
        <taxon>Rhodococcus</taxon>
    </lineage>
</organism>
<dbReference type="InterPro" id="IPR014001">
    <property type="entry name" value="Helicase_ATP-bd"/>
</dbReference>
<dbReference type="SUPFAM" id="SSF53271">
    <property type="entry name" value="PRTase-like"/>
    <property type="match status" value="1"/>
</dbReference>
<dbReference type="Pfam" id="PF00271">
    <property type="entry name" value="Helicase_C"/>
    <property type="match status" value="1"/>
</dbReference>
<dbReference type="AlphaFoldDB" id="A0A541BM60"/>
<dbReference type="GO" id="GO:0016787">
    <property type="term" value="F:hydrolase activity"/>
    <property type="evidence" value="ECO:0007669"/>
    <property type="project" value="UniProtKB-KW"/>
</dbReference>
<keyword evidence="11" id="KW-0347">Helicase</keyword>
<feature type="domain" description="Helicase ATP-binding" evidence="9">
    <location>
        <begin position="38"/>
        <end position="213"/>
    </location>
</feature>
<dbReference type="InterPro" id="IPR029057">
    <property type="entry name" value="PRTase-like"/>
</dbReference>
<keyword evidence="12" id="KW-1185">Reference proteome</keyword>
<accession>A0A541BM60</accession>
<dbReference type="CDD" id="cd06223">
    <property type="entry name" value="PRTases_typeI"/>
    <property type="match status" value="1"/>
</dbReference>
<dbReference type="GO" id="GO:0009378">
    <property type="term" value="F:four-way junction helicase activity"/>
    <property type="evidence" value="ECO:0007669"/>
    <property type="project" value="TreeGrafter"/>
</dbReference>
<dbReference type="Gene3D" id="3.40.50.300">
    <property type="entry name" value="P-loop containing nucleotide triphosphate hydrolases"/>
    <property type="match status" value="2"/>
</dbReference>
<dbReference type="PROSITE" id="PS51192">
    <property type="entry name" value="HELICASE_ATP_BIND_1"/>
    <property type="match status" value="1"/>
</dbReference>
<feature type="domain" description="Helicase C-terminal" evidence="10">
    <location>
        <begin position="242"/>
        <end position="399"/>
    </location>
</feature>
<dbReference type="GO" id="GO:0030894">
    <property type="term" value="C:replisome"/>
    <property type="evidence" value="ECO:0007669"/>
    <property type="project" value="TreeGrafter"/>
</dbReference>
<dbReference type="PANTHER" id="PTHR13710">
    <property type="entry name" value="DNA HELICASE RECQ FAMILY MEMBER"/>
    <property type="match status" value="1"/>
</dbReference>
<keyword evidence="4" id="KW-0067">ATP-binding</keyword>
<dbReference type="SUPFAM" id="SSF52540">
    <property type="entry name" value="P-loop containing nucleoside triphosphate hydrolases"/>
    <property type="match status" value="1"/>
</dbReference>
<dbReference type="GO" id="GO:0006310">
    <property type="term" value="P:DNA recombination"/>
    <property type="evidence" value="ECO:0007669"/>
    <property type="project" value="TreeGrafter"/>
</dbReference>
<dbReference type="GO" id="GO:0043138">
    <property type="term" value="F:3'-5' DNA helicase activity"/>
    <property type="evidence" value="ECO:0007669"/>
    <property type="project" value="UniProtKB-EC"/>
</dbReference>
<evidence type="ECO:0000313" key="12">
    <source>
        <dbReference type="Proteomes" id="UP000316256"/>
    </source>
</evidence>
<evidence type="ECO:0000256" key="2">
    <source>
        <dbReference type="ARBA" id="ARBA00022741"/>
    </source>
</evidence>
<dbReference type="RefSeq" id="WP_142097353.1">
    <property type="nucleotide sequence ID" value="NZ_VIGH01000003.1"/>
</dbReference>
<gene>
    <name evidence="11" type="ORF">FK531_07910</name>
</gene>
<comment type="caution">
    <text evidence="11">The sequence shown here is derived from an EMBL/GenBank/DDBJ whole genome shotgun (WGS) entry which is preliminary data.</text>
</comment>
<reference evidence="11 12" key="1">
    <citation type="submission" date="2019-06" db="EMBL/GenBank/DDBJ databases">
        <title>Rhodococcus spaelei sp. nov., isolated from a cave.</title>
        <authorList>
            <person name="Lee S.D."/>
        </authorList>
    </citation>
    <scope>NUCLEOTIDE SEQUENCE [LARGE SCALE GENOMIC DNA]</scope>
    <source>
        <strain evidence="11 12">C9-5</strain>
    </source>
</reference>
<dbReference type="InterPro" id="IPR011545">
    <property type="entry name" value="DEAD/DEAH_box_helicase_dom"/>
</dbReference>
<dbReference type="InterPro" id="IPR001650">
    <property type="entry name" value="Helicase_C-like"/>
</dbReference>
<keyword evidence="3" id="KW-0378">Hydrolase</keyword>
<keyword evidence="2" id="KW-0547">Nucleotide-binding</keyword>
<evidence type="ECO:0000256" key="8">
    <source>
        <dbReference type="ARBA" id="ARBA00034808"/>
    </source>
</evidence>
<dbReference type="Proteomes" id="UP000316256">
    <property type="component" value="Unassembled WGS sequence"/>
</dbReference>
<dbReference type="GO" id="GO:0005737">
    <property type="term" value="C:cytoplasm"/>
    <property type="evidence" value="ECO:0007669"/>
    <property type="project" value="TreeGrafter"/>
</dbReference>
<dbReference type="InterPro" id="IPR027417">
    <property type="entry name" value="P-loop_NTPase"/>
</dbReference>
<keyword evidence="5" id="KW-0238">DNA-binding</keyword>
<keyword evidence="6" id="KW-0413">Isomerase</keyword>
<comment type="catalytic activity">
    <reaction evidence="7">
        <text>Couples ATP hydrolysis with the unwinding of duplex DNA by translocating in the 3'-5' direction.</text>
        <dbReference type="EC" id="5.6.2.4"/>
    </reaction>
</comment>